<protein>
    <submittedName>
        <fullName evidence="2">PEP-CTERM sorting domain-containing protein</fullName>
    </submittedName>
</protein>
<feature type="chain" id="PRO_5017790857" evidence="1">
    <location>
        <begin position="24"/>
        <end position="178"/>
    </location>
</feature>
<feature type="signal peptide" evidence="1">
    <location>
        <begin position="1"/>
        <end position="23"/>
    </location>
</feature>
<accession>A0A3E0U7A5</accession>
<dbReference type="RefSeq" id="WP_116017992.1">
    <property type="nucleotide sequence ID" value="NZ_QUOT01000001.1"/>
</dbReference>
<dbReference type="InterPro" id="IPR013424">
    <property type="entry name" value="Ice-binding_C"/>
</dbReference>
<dbReference type="NCBIfam" id="TIGR02595">
    <property type="entry name" value="PEP_CTERM"/>
    <property type="match status" value="1"/>
</dbReference>
<dbReference type="EMBL" id="QUOT01000001">
    <property type="protein sequence ID" value="REL32433.1"/>
    <property type="molecule type" value="Genomic_DNA"/>
</dbReference>
<evidence type="ECO:0000313" key="3">
    <source>
        <dbReference type="Proteomes" id="UP000256899"/>
    </source>
</evidence>
<organism evidence="2 3">
    <name type="scientific">Thalassotalea euphylliae</name>
    <dbReference type="NCBI Taxonomy" id="1655234"/>
    <lineage>
        <taxon>Bacteria</taxon>
        <taxon>Pseudomonadati</taxon>
        <taxon>Pseudomonadota</taxon>
        <taxon>Gammaproteobacteria</taxon>
        <taxon>Alteromonadales</taxon>
        <taxon>Colwelliaceae</taxon>
        <taxon>Thalassotalea</taxon>
    </lineage>
</organism>
<evidence type="ECO:0000313" key="2">
    <source>
        <dbReference type="EMBL" id="REL32433.1"/>
    </source>
</evidence>
<dbReference type="Proteomes" id="UP000256899">
    <property type="component" value="Unassembled WGS sequence"/>
</dbReference>
<sequence length="178" mass="18659">MNKKISLIIAAVMLMLISATSQAKIMQDIIVDNVVAEPGNLFGIADGFSGVVGSITYNPSNLDPNGFGDISTAIDSDFFFEVTFGAFTFSSLDDVDPLGPLAFLADPTELLGGIDILEAFLESGGLSLEFGPGFVAGEDVNGIAFTGDISFGQAIPEPAMAALFLSALAMLRIRRRAQ</sequence>
<proteinExistence type="predicted"/>
<comment type="caution">
    <text evidence="2">The sequence shown here is derived from an EMBL/GenBank/DDBJ whole genome shotgun (WGS) entry which is preliminary data.</text>
</comment>
<dbReference type="AlphaFoldDB" id="A0A3E0U7A5"/>
<evidence type="ECO:0000256" key="1">
    <source>
        <dbReference type="SAM" id="SignalP"/>
    </source>
</evidence>
<keyword evidence="1" id="KW-0732">Signal</keyword>
<reference evidence="3" key="1">
    <citation type="submission" date="2018-08" db="EMBL/GenBank/DDBJ databases">
        <title>Thalassotalea euphylliae genome.</title>
        <authorList>
            <person name="Summers S."/>
            <person name="Rice S.A."/>
            <person name="Freckelton M.L."/>
            <person name="Nedved B.T."/>
            <person name="Hadfield M.G."/>
        </authorList>
    </citation>
    <scope>NUCLEOTIDE SEQUENCE [LARGE SCALE GENOMIC DNA]</scope>
    <source>
        <strain evidence="3">H3</strain>
    </source>
</reference>
<keyword evidence="3" id="KW-1185">Reference proteome</keyword>
<name>A0A3E0U7A5_9GAMM</name>
<gene>
    <name evidence="2" type="ORF">DXX94_17885</name>
</gene>